<feature type="compositionally biased region" description="Basic and acidic residues" evidence="1">
    <location>
        <begin position="101"/>
        <end position="113"/>
    </location>
</feature>
<feature type="domain" description="DUF2007" evidence="2">
    <location>
        <begin position="16"/>
        <end position="68"/>
    </location>
</feature>
<dbReference type="InterPro" id="IPR018551">
    <property type="entry name" value="DUF2007"/>
</dbReference>
<dbReference type="EMBL" id="LR593886">
    <property type="protein sequence ID" value="VTR94883.1"/>
    <property type="molecule type" value="Genomic_DNA"/>
</dbReference>
<gene>
    <name evidence="3" type="ORF">SOIL9_28310</name>
</gene>
<feature type="region of interest" description="Disordered" evidence="1">
    <location>
        <begin position="66"/>
        <end position="113"/>
    </location>
</feature>
<dbReference type="Proteomes" id="UP000464178">
    <property type="component" value="Chromosome"/>
</dbReference>
<accession>A0A6P2D187</accession>
<proteinExistence type="predicted"/>
<evidence type="ECO:0000313" key="4">
    <source>
        <dbReference type="Proteomes" id="UP000464178"/>
    </source>
</evidence>
<evidence type="ECO:0000256" key="1">
    <source>
        <dbReference type="SAM" id="MobiDB-lite"/>
    </source>
</evidence>
<keyword evidence="4" id="KW-1185">Reference proteome</keyword>
<evidence type="ECO:0000313" key="3">
    <source>
        <dbReference type="EMBL" id="VTR94883.1"/>
    </source>
</evidence>
<reference evidence="3 4" key="1">
    <citation type="submission" date="2019-05" db="EMBL/GenBank/DDBJ databases">
        <authorList>
            <consortium name="Science for Life Laboratories"/>
        </authorList>
    </citation>
    <scope>NUCLEOTIDE SEQUENCE [LARGE SCALE GENOMIC DNA]</scope>
    <source>
        <strain evidence="3">Soil9</strain>
    </source>
</reference>
<dbReference type="AlphaFoldDB" id="A0A6P2D187"/>
<organism evidence="3 4">
    <name type="scientific">Gemmata massiliana</name>
    <dbReference type="NCBI Taxonomy" id="1210884"/>
    <lineage>
        <taxon>Bacteria</taxon>
        <taxon>Pseudomonadati</taxon>
        <taxon>Planctomycetota</taxon>
        <taxon>Planctomycetia</taxon>
        <taxon>Gemmatales</taxon>
        <taxon>Gemmataceae</taxon>
        <taxon>Gemmata</taxon>
    </lineage>
</organism>
<protein>
    <submittedName>
        <fullName evidence="3">: DUF2007</fullName>
    </submittedName>
</protein>
<sequence>MKRDPNDVLRVYSGPLALVEAHRAALSEAGIECRVVGTELVGSVGSVLPEPIELWVHRVDMTRARDIIGGESDTQGSTTHDRPHHHFPHPVSDPKPAPAPYRREPYVNPDPKG</sequence>
<name>A0A6P2D187_9BACT</name>
<dbReference type="KEGG" id="gms:SOIL9_28310"/>
<dbReference type="RefSeq" id="WP_162669369.1">
    <property type="nucleotide sequence ID" value="NZ_LR593886.1"/>
</dbReference>
<dbReference type="Pfam" id="PF09413">
    <property type="entry name" value="DUF2007"/>
    <property type="match status" value="1"/>
</dbReference>
<evidence type="ECO:0000259" key="2">
    <source>
        <dbReference type="Pfam" id="PF09413"/>
    </source>
</evidence>